<dbReference type="CDD" id="cd01948">
    <property type="entry name" value="EAL"/>
    <property type="match status" value="1"/>
</dbReference>
<keyword evidence="1" id="KW-1133">Transmembrane helix</keyword>
<dbReference type="OrthoDB" id="675397at2"/>
<dbReference type="SUPFAM" id="SSF141868">
    <property type="entry name" value="EAL domain-like"/>
    <property type="match status" value="1"/>
</dbReference>
<dbReference type="InterPro" id="IPR050706">
    <property type="entry name" value="Cyclic-di-GMP_PDE-like"/>
</dbReference>
<dbReference type="Proteomes" id="UP000315439">
    <property type="component" value="Unassembled WGS sequence"/>
</dbReference>
<evidence type="ECO:0000256" key="1">
    <source>
        <dbReference type="SAM" id="Phobius"/>
    </source>
</evidence>
<dbReference type="PANTHER" id="PTHR33121">
    <property type="entry name" value="CYCLIC DI-GMP PHOSPHODIESTERASE PDEF"/>
    <property type="match status" value="1"/>
</dbReference>
<evidence type="ECO:0000313" key="3">
    <source>
        <dbReference type="EMBL" id="TQV89407.1"/>
    </source>
</evidence>
<organism evidence="3 4">
    <name type="scientific">Aliikangiella coralliicola</name>
    <dbReference type="NCBI Taxonomy" id="2592383"/>
    <lineage>
        <taxon>Bacteria</taxon>
        <taxon>Pseudomonadati</taxon>
        <taxon>Pseudomonadota</taxon>
        <taxon>Gammaproteobacteria</taxon>
        <taxon>Oceanospirillales</taxon>
        <taxon>Pleioneaceae</taxon>
        <taxon>Aliikangiella</taxon>
    </lineage>
</organism>
<reference evidence="3 4" key="1">
    <citation type="submission" date="2019-07" db="EMBL/GenBank/DDBJ databases">
        <title>Draft genome for Aliikangiella sp. M105.</title>
        <authorList>
            <person name="Wang G."/>
        </authorList>
    </citation>
    <scope>NUCLEOTIDE SEQUENCE [LARGE SCALE GENOMIC DNA]</scope>
    <source>
        <strain evidence="3 4">M105</strain>
    </source>
</reference>
<sequence length="513" mass="58170">MRIPMIRNLTILTFVIVFASGLAGVRYFNHFYVENVLKNDAEKLLYQFHDALTKAREVLDSLPAPLSFSCNRQSIKQLAKLAFEHPSIRLIGVKHGDQEACASEPIDVDLSHYHDRIVSAENHQLADNLALATKENANGRLDLLMIRSHADSRYFASINPFMIDYLTEFACRNCLEYDFVIDGTPTLEFRSLPMNKPGIIQYSASRTNEMISVTLYVRGTKDLYDYYTELSWVSAIIFSAILATIFTLIANKLLRIRSSIESTIKHALKSGEFVPFFQPIVDSRNGEVVGAEVLARWQLQDGSIIPPYQFIPFAESSNLIIDITEQLIIRTVKSIKLLGWDKSEKFMSINIVPEHLKSKQLFNLIEQLRQENSIPAASISLEITERMQISDLAEARENLEDFYQQGIELKLDDAGTGYGGFSYIQELDISTLKIDKMFVDTIGKDDVKGSVLTSIISFVNTSGLKVIAEGVESEEQVQYLKERDVFLIQGYVYAKPMPVDELTGWLRNREQNT</sequence>
<dbReference type="EMBL" id="VIKS01000001">
    <property type="protein sequence ID" value="TQV89407.1"/>
    <property type="molecule type" value="Genomic_DNA"/>
</dbReference>
<dbReference type="InterPro" id="IPR048614">
    <property type="entry name" value="CSS_CxxC"/>
</dbReference>
<accession>A0A545UIW8</accession>
<dbReference type="PROSITE" id="PS50883">
    <property type="entry name" value="EAL"/>
    <property type="match status" value="1"/>
</dbReference>
<feature type="domain" description="EAL" evidence="2">
    <location>
        <begin position="257"/>
        <end position="510"/>
    </location>
</feature>
<evidence type="ECO:0000313" key="4">
    <source>
        <dbReference type="Proteomes" id="UP000315439"/>
    </source>
</evidence>
<dbReference type="AlphaFoldDB" id="A0A545UIW8"/>
<dbReference type="InterPro" id="IPR035919">
    <property type="entry name" value="EAL_sf"/>
</dbReference>
<dbReference type="GO" id="GO:0071111">
    <property type="term" value="F:cyclic-guanylate-specific phosphodiesterase activity"/>
    <property type="evidence" value="ECO:0007669"/>
    <property type="project" value="InterPro"/>
</dbReference>
<protein>
    <submittedName>
        <fullName evidence="3">EAL domain-containing protein</fullName>
    </submittedName>
</protein>
<dbReference type="Pfam" id="PF00563">
    <property type="entry name" value="EAL"/>
    <property type="match status" value="1"/>
</dbReference>
<dbReference type="Gene3D" id="3.20.20.450">
    <property type="entry name" value="EAL domain"/>
    <property type="match status" value="1"/>
</dbReference>
<keyword evidence="1" id="KW-0472">Membrane</keyword>
<keyword evidence="4" id="KW-1185">Reference proteome</keyword>
<keyword evidence="1" id="KW-0812">Transmembrane</keyword>
<name>A0A545UIW8_9GAMM</name>
<dbReference type="InterPro" id="IPR001633">
    <property type="entry name" value="EAL_dom"/>
</dbReference>
<gene>
    <name evidence="3" type="ORF">FLL46_00560</name>
</gene>
<dbReference type="Pfam" id="PF20982">
    <property type="entry name" value="CSS_CxxC"/>
    <property type="match status" value="1"/>
</dbReference>
<dbReference type="SMART" id="SM00052">
    <property type="entry name" value="EAL"/>
    <property type="match status" value="1"/>
</dbReference>
<dbReference type="PANTHER" id="PTHR33121:SF56">
    <property type="entry name" value="SIGNALLING PROTEIN WITH EAL AND C2 DOMAINS"/>
    <property type="match status" value="1"/>
</dbReference>
<comment type="caution">
    <text evidence="3">The sequence shown here is derived from an EMBL/GenBank/DDBJ whole genome shotgun (WGS) entry which is preliminary data.</text>
</comment>
<evidence type="ECO:0000259" key="2">
    <source>
        <dbReference type="PROSITE" id="PS50883"/>
    </source>
</evidence>
<feature type="transmembrane region" description="Helical" evidence="1">
    <location>
        <begin position="230"/>
        <end position="250"/>
    </location>
</feature>
<proteinExistence type="predicted"/>